<proteinExistence type="evidence at transcript level"/>
<sequence>MLKAAAGISLVFTSMVRCDFVVYLIIEVVTATFDYTGRATLKDVKDFFNTPEKILLTRRSYSRKVGDYDPRCIYNLKTTVTDTQISLIEHYDYDEGRKLYCTQYRVYMDVSKEPGMDVAPVLRAAKVEVPWCPLPSNVVSSVTKASERDYQRGRNYRFQYYDRNASCAVITFADRDCDTKCELYVWQTAYTKNFDMTNCLREYEYLCEHRTPYEPYKEGACDWDNNAYVKHEFFDTDNGILLYMRSYSRKIEDSDPVCVYSNVKSKNESHIRLYQRYSYHYGGYHHGCLAYGVYYKASKQPGMDNAPLLEAKKTKERICSEAARIENSKGLNDFEEGY</sequence>
<dbReference type="SUPFAM" id="SSF50814">
    <property type="entry name" value="Lipocalins"/>
    <property type="match status" value="1"/>
</dbReference>
<accession>A0A131XHP4</accession>
<reference evidence="1" key="1">
    <citation type="journal article" date="2017" name="Ticks Tick Borne Dis.">
        <title>An insight into the sialome of Hyalomma excavatum.</title>
        <authorList>
            <person name="Ribeiro J.M."/>
            <person name="Slovak M."/>
            <person name="Francischetti I.M."/>
        </authorList>
    </citation>
    <scope>NUCLEOTIDE SEQUENCE</scope>
    <source>
        <strain evidence="1">Samish</strain>
        <tissue evidence="1">Salivary glands</tissue>
    </source>
</reference>
<dbReference type="InterPro" id="IPR012674">
    <property type="entry name" value="Calycin"/>
</dbReference>
<protein>
    <submittedName>
        <fullName evidence="1">Uncharacterized protein</fullName>
    </submittedName>
</protein>
<organism evidence="1">
    <name type="scientific">Hyalomma excavatum</name>
    <dbReference type="NCBI Taxonomy" id="257692"/>
    <lineage>
        <taxon>Eukaryota</taxon>
        <taxon>Metazoa</taxon>
        <taxon>Ecdysozoa</taxon>
        <taxon>Arthropoda</taxon>
        <taxon>Chelicerata</taxon>
        <taxon>Arachnida</taxon>
        <taxon>Acari</taxon>
        <taxon>Parasitiformes</taxon>
        <taxon>Ixodida</taxon>
        <taxon>Ixodoidea</taxon>
        <taxon>Ixodidae</taxon>
        <taxon>Hyalomminae</taxon>
        <taxon>Hyalomma</taxon>
    </lineage>
</organism>
<dbReference type="EMBL" id="GEFH01001938">
    <property type="protein sequence ID" value="JAP66643.1"/>
    <property type="molecule type" value="mRNA"/>
</dbReference>
<name>A0A131XHP4_9ACAR</name>
<evidence type="ECO:0000313" key="1">
    <source>
        <dbReference type="EMBL" id="JAP66643.1"/>
    </source>
</evidence>
<dbReference type="AlphaFoldDB" id="A0A131XHP4"/>
<feature type="non-terminal residue" evidence="1">
    <location>
        <position position="338"/>
    </location>
</feature>